<dbReference type="InterPro" id="IPR051797">
    <property type="entry name" value="TrmB-like"/>
</dbReference>
<evidence type="ECO:0000259" key="4">
    <source>
        <dbReference type="Pfam" id="PF11495"/>
    </source>
</evidence>
<keyword evidence="6" id="KW-1185">Reference proteome</keyword>
<dbReference type="PANTHER" id="PTHR34293">
    <property type="entry name" value="HTH-TYPE TRANSCRIPTIONAL REGULATOR TRMBL2"/>
    <property type="match status" value="1"/>
</dbReference>
<feature type="domain" description="Transcription regulator TrmB C-terminal" evidence="4">
    <location>
        <begin position="81"/>
        <end position="300"/>
    </location>
</feature>
<accession>Q9HIL5</accession>
<organism evidence="5 6">
    <name type="scientific">Thermoplasma acidophilum (strain ATCC 25905 / DSM 1728 / JCM 9062 / NBRC 15155 / AMRC-C165)</name>
    <dbReference type="NCBI Taxonomy" id="273075"/>
    <lineage>
        <taxon>Archaea</taxon>
        <taxon>Methanobacteriati</taxon>
        <taxon>Thermoplasmatota</taxon>
        <taxon>Thermoplasmata</taxon>
        <taxon>Thermoplasmatales</taxon>
        <taxon>Thermoplasmataceae</taxon>
        <taxon>Thermoplasma</taxon>
    </lineage>
</organism>
<dbReference type="InParanoid" id="Q9HIL5"/>
<dbReference type="InterPro" id="IPR021586">
    <property type="entry name" value="Tscrpt_reg_TrmB_C"/>
</dbReference>
<dbReference type="HOGENOM" id="CLU_062979_2_0_2"/>
<dbReference type="AlphaFoldDB" id="Q9HIL5"/>
<dbReference type="EnsemblBacteria" id="CAC12445">
    <property type="protein sequence ID" value="CAC12445"/>
    <property type="gene ID" value="CAC12445"/>
</dbReference>
<comment type="similarity">
    <text evidence="1">Belongs to the transcriptional regulator TrmB family.</text>
</comment>
<dbReference type="Pfam" id="PF01978">
    <property type="entry name" value="TrmB"/>
    <property type="match status" value="1"/>
</dbReference>
<feature type="coiled-coil region" evidence="2">
    <location>
        <begin position="84"/>
        <end position="127"/>
    </location>
</feature>
<dbReference type="STRING" id="273075.gene:9572547"/>
<dbReference type="PaxDb" id="273075-Ta1324"/>
<dbReference type="KEGG" id="tac:Ta1324"/>
<name>Q9HIL5_THEAC</name>
<evidence type="ECO:0000256" key="2">
    <source>
        <dbReference type="SAM" id="Coils"/>
    </source>
</evidence>
<gene>
    <name evidence="5" type="ordered locus">Ta1324</name>
</gene>
<keyword evidence="2" id="KW-0175">Coiled coil</keyword>
<proteinExistence type="inferred from homology"/>
<dbReference type="CDD" id="cd09124">
    <property type="entry name" value="PLDc_like_TrmB_middle"/>
    <property type="match status" value="1"/>
</dbReference>
<dbReference type="EMBL" id="AL445067">
    <property type="protein sequence ID" value="CAC12445.1"/>
    <property type="molecule type" value="Genomic_DNA"/>
</dbReference>
<dbReference type="Proteomes" id="UP000001024">
    <property type="component" value="Chromosome"/>
</dbReference>
<dbReference type="eggNOG" id="arCOG02038">
    <property type="taxonomic scope" value="Archaea"/>
</dbReference>
<reference evidence="5 6" key="1">
    <citation type="journal article" date="2000" name="Nature">
        <title>The genome sequence of the thermoacidophilic scavenger Thermoplasma acidophilum.</title>
        <authorList>
            <person name="Ruepp A."/>
            <person name="Graml W."/>
            <person name="Santos-Martinez M.L."/>
            <person name="Koretke K.K."/>
            <person name="Volker C."/>
            <person name="Mewes H.W."/>
            <person name="Frishman D."/>
            <person name="Stocker S."/>
            <person name="Lupas A.N."/>
            <person name="Baumeister W."/>
        </authorList>
    </citation>
    <scope>NUCLEOTIDE SEQUENCE [LARGE SCALE GENOMIC DNA]</scope>
    <source>
        <strain evidence="6">ATCC 25905 / DSM 1728 / JCM 9062 / NBRC 15155 / AMRC-C165</strain>
    </source>
</reference>
<dbReference type="InterPro" id="IPR002831">
    <property type="entry name" value="Tscrpt_reg_TrmB_N"/>
</dbReference>
<evidence type="ECO:0000313" key="5">
    <source>
        <dbReference type="EMBL" id="CAC12445.1"/>
    </source>
</evidence>
<evidence type="ECO:0000256" key="1">
    <source>
        <dbReference type="ARBA" id="ARBA00007287"/>
    </source>
</evidence>
<evidence type="ECO:0000313" key="6">
    <source>
        <dbReference type="Proteomes" id="UP000001024"/>
    </source>
</evidence>
<dbReference type="InterPro" id="IPR036388">
    <property type="entry name" value="WH-like_DNA-bd_sf"/>
</dbReference>
<protein>
    <recommendedName>
        <fullName evidence="7">Transcription regulator TrmB N-terminal domain-containing protein</fullName>
    </recommendedName>
</protein>
<dbReference type="Gene3D" id="1.10.10.10">
    <property type="entry name" value="Winged helix-like DNA-binding domain superfamily/Winged helix DNA-binding domain"/>
    <property type="match status" value="1"/>
</dbReference>
<sequence>MTSTEIVRMTGVPQPRVYDLFNSLIKKGFIEESIGKKKMYKAIPVSQVLKKERDWLESYSLNLQRYVENKKIYPDRYSTFLSLVEGYDNIIQKMQTMINEAQNEIIISLSQEKFNDLREDLQRASSRKVTVVLLVFTDGDVAFDGRALIRKINGKPTEMAISDRKSCVVSVEGERENKEYALYFEEDNFIHVMSYYFNQSLWSQAVIIRDFFIAESIKFCNIWITCDAIDFLLSRNMRVFAEVEGFYHDDRRTWKGEILKTEKIPFVRNTFYINVGDRTYSVGGKTATLEDIKMISVLLHPSILHV</sequence>
<dbReference type="Pfam" id="PF11495">
    <property type="entry name" value="Regulator_TrmB"/>
    <property type="match status" value="1"/>
</dbReference>
<dbReference type="PANTHER" id="PTHR34293:SF1">
    <property type="entry name" value="HTH-TYPE TRANSCRIPTIONAL REGULATOR TRMBL2"/>
    <property type="match status" value="1"/>
</dbReference>
<evidence type="ECO:0008006" key="7">
    <source>
        <dbReference type="Google" id="ProtNLM"/>
    </source>
</evidence>
<evidence type="ECO:0000259" key="3">
    <source>
        <dbReference type="Pfam" id="PF01978"/>
    </source>
</evidence>
<dbReference type="SUPFAM" id="SSF159071">
    <property type="entry name" value="TrmB C-terminal domain-like"/>
    <property type="match status" value="1"/>
</dbReference>
<feature type="domain" description="Transcription regulator TrmB N-terminal" evidence="3">
    <location>
        <begin position="1"/>
        <end position="45"/>
    </location>
</feature>